<keyword evidence="3" id="KW-0547">Nucleotide-binding</keyword>
<dbReference type="InterPro" id="IPR021820">
    <property type="entry name" value="S-locus_recpt_kinase_C"/>
</dbReference>
<feature type="domain" description="S-locus receptor kinase C-terminal" evidence="7">
    <location>
        <begin position="57"/>
        <end position="93"/>
    </location>
</feature>
<reference evidence="8" key="1">
    <citation type="submission" date="2020-09" db="EMBL/GenBank/DDBJ databases">
        <title>Genome-Enabled Discovery of Anthraquinone Biosynthesis in Senna tora.</title>
        <authorList>
            <person name="Kang S.-H."/>
            <person name="Pandey R.P."/>
            <person name="Lee C.-M."/>
            <person name="Sim J.-S."/>
            <person name="Jeong J.-T."/>
            <person name="Choi B.-S."/>
            <person name="Jung M."/>
            <person name="Ginzburg D."/>
            <person name="Zhao K."/>
            <person name="Won S.Y."/>
            <person name="Oh T.-J."/>
            <person name="Yu Y."/>
            <person name="Kim N.-H."/>
            <person name="Lee O.R."/>
            <person name="Lee T.-H."/>
            <person name="Bashyal P."/>
            <person name="Kim T.-S."/>
            <person name="Lee W.-H."/>
            <person name="Kawkins C."/>
            <person name="Kim C.-K."/>
            <person name="Kim J.S."/>
            <person name="Ahn B.O."/>
            <person name="Rhee S.Y."/>
            <person name="Sohng J.K."/>
        </authorList>
    </citation>
    <scope>NUCLEOTIDE SEQUENCE</scope>
    <source>
        <tissue evidence="8">Leaf</tissue>
    </source>
</reference>
<keyword evidence="9" id="KW-1185">Reference proteome</keyword>
<dbReference type="Proteomes" id="UP000634136">
    <property type="component" value="Unassembled WGS sequence"/>
</dbReference>
<keyword evidence="1" id="KW-0723">Serine/threonine-protein kinase</keyword>
<evidence type="ECO:0000256" key="4">
    <source>
        <dbReference type="ARBA" id="ARBA00022777"/>
    </source>
</evidence>
<evidence type="ECO:0000256" key="3">
    <source>
        <dbReference type="ARBA" id="ARBA00022741"/>
    </source>
</evidence>
<organism evidence="8 9">
    <name type="scientific">Senna tora</name>
    <dbReference type="NCBI Taxonomy" id="362788"/>
    <lineage>
        <taxon>Eukaryota</taxon>
        <taxon>Viridiplantae</taxon>
        <taxon>Streptophyta</taxon>
        <taxon>Embryophyta</taxon>
        <taxon>Tracheophyta</taxon>
        <taxon>Spermatophyta</taxon>
        <taxon>Magnoliopsida</taxon>
        <taxon>eudicotyledons</taxon>
        <taxon>Gunneridae</taxon>
        <taxon>Pentapetalae</taxon>
        <taxon>rosids</taxon>
        <taxon>fabids</taxon>
        <taxon>Fabales</taxon>
        <taxon>Fabaceae</taxon>
        <taxon>Caesalpinioideae</taxon>
        <taxon>Cassia clade</taxon>
        <taxon>Senna</taxon>
    </lineage>
</organism>
<dbReference type="EMBL" id="JAAIUW010000007">
    <property type="protein sequence ID" value="KAF7822794.1"/>
    <property type="molecule type" value="Genomic_DNA"/>
</dbReference>
<dbReference type="Pfam" id="PF11883">
    <property type="entry name" value="DUF3403"/>
    <property type="match status" value="1"/>
</dbReference>
<dbReference type="GO" id="GO:0030246">
    <property type="term" value="F:carbohydrate binding"/>
    <property type="evidence" value="ECO:0007669"/>
    <property type="project" value="UniProtKB-KW"/>
</dbReference>
<evidence type="ECO:0000313" key="8">
    <source>
        <dbReference type="EMBL" id="KAF7822794.1"/>
    </source>
</evidence>
<evidence type="ECO:0000256" key="2">
    <source>
        <dbReference type="ARBA" id="ARBA00022679"/>
    </source>
</evidence>
<proteinExistence type="predicted"/>
<evidence type="ECO:0000256" key="6">
    <source>
        <dbReference type="SAM" id="MobiDB-lite"/>
    </source>
</evidence>
<comment type="caution">
    <text evidence="8">The sequence shown here is derived from an EMBL/GenBank/DDBJ whole genome shotgun (WGS) entry which is preliminary data.</text>
</comment>
<evidence type="ECO:0000256" key="5">
    <source>
        <dbReference type="ARBA" id="ARBA00022840"/>
    </source>
</evidence>
<gene>
    <name evidence="8" type="ORF">G2W53_020938</name>
</gene>
<name>A0A834TS01_9FABA</name>
<dbReference type="GO" id="GO:0005524">
    <property type="term" value="F:ATP binding"/>
    <property type="evidence" value="ECO:0007669"/>
    <property type="project" value="UniProtKB-KW"/>
</dbReference>
<keyword evidence="4 8" id="KW-0418">Kinase</keyword>
<dbReference type="GO" id="GO:0005886">
    <property type="term" value="C:plasma membrane"/>
    <property type="evidence" value="ECO:0007669"/>
    <property type="project" value="TreeGrafter"/>
</dbReference>
<evidence type="ECO:0000256" key="1">
    <source>
        <dbReference type="ARBA" id="ARBA00022527"/>
    </source>
</evidence>
<protein>
    <submittedName>
        <fullName evidence="8">G-type lectin S-receptor-like serine/threonine-protein kinase</fullName>
    </submittedName>
</protein>
<dbReference type="PANTHER" id="PTHR27002">
    <property type="entry name" value="RECEPTOR-LIKE SERINE/THREONINE-PROTEIN KINASE SD1-8"/>
    <property type="match status" value="1"/>
</dbReference>
<sequence>MWSEERPLELIDEALGDSIIEEVIRCIQIGLLCVQERAKNRPDMSTVVLMLNGERLLPNPKQPGFYPHNEASSTGKSEPSSSNEISISLLQPR</sequence>
<feature type="region of interest" description="Disordered" evidence="6">
    <location>
        <begin position="58"/>
        <end position="93"/>
    </location>
</feature>
<keyword evidence="5" id="KW-0067">ATP-binding</keyword>
<dbReference type="OrthoDB" id="1426384at2759"/>
<dbReference type="AlphaFoldDB" id="A0A834TS01"/>
<keyword evidence="8" id="KW-0675">Receptor</keyword>
<dbReference type="PANTHER" id="PTHR27002:SF880">
    <property type="entry name" value="RECEPTOR-LIKE SERINE_THREONINE-PROTEIN KINASE"/>
    <property type="match status" value="1"/>
</dbReference>
<feature type="compositionally biased region" description="Low complexity" evidence="6">
    <location>
        <begin position="77"/>
        <end position="93"/>
    </location>
</feature>
<accession>A0A834TS01</accession>
<dbReference type="GO" id="GO:0004674">
    <property type="term" value="F:protein serine/threonine kinase activity"/>
    <property type="evidence" value="ECO:0007669"/>
    <property type="project" value="UniProtKB-KW"/>
</dbReference>
<keyword evidence="8" id="KW-0430">Lectin</keyword>
<evidence type="ECO:0000259" key="7">
    <source>
        <dbReference type="Pfam" id="PF11883"/>
    </source>
</evidence>
<evidence type="ECO:0000313" key="9">
    <source>
        <dbReference type="Proteomes" id="UP000634136"/>
    </source>
</evidence>
<keyword evidence="2" id="KW-0808">Transferase</keyword>